<dbReference type="GO" id="GO:0033897">
    <property type="term" value="F:ribonuclease T2 activity"/>
    <property type="evidence" value="ECO:0007669"/>
    <property type="project" value="InterPro"/>
</dbReference>
<protein>
    <submittedName>
        <fullName evidence="5">Alpha/beta-gliadin A-III, putative</fullName>
    </submittedName>
</protein>
<evidence type="ECO:0000313" key="6">
    <source>
        <dbReference type="Proteomes" id="UP000014680"/>
    </source>
</evidence>
<proteinExistence type="inferred from homology"/>
<dbReference type="GeneID" id="14891852"/>
<keyword evidence="6" id="KW-1185">Reference proteome</keyword>
<feature type="compositionally biased region" description="Low complexity" evidence="3">
    <location>
        <begin position="231"/>
        <end position="242"/>
    </location>
</feature>
<dbReference type="Gene3D" id="3.90.730.10">
    <property type="entry name" value="Ribonuclease T2-like"/>
    <property type="match status" value="1"/>
</dbReference>
<dbReference type="InterPro" id="IPR036430">
    <property type="entry name" value="RNase_T2-like_sf"/>
</dbReference>
<evidence type="ECO:0000256" key="1">
    <source>
        <dbReference type="ARBA" id="ARBA00007469"/>
    </source>
</evidence>
<feature type="chain" id="PRO_5001991273" evidence="4">
    <location>
        <begin position="21"/>
        <end position="525"/>
    </location>
</feature>
<organism evidence="5 6">
    <name type="scientific">Entamoeba invadens IP1</name>
    <dbReference type="NCBI Taxonomy" id="370355"/>
    <lineage>
        <taxon>Eukaryota</taxon>
        <taxon>Amoebozoa</taxon>
        <taxon>Evosea</taxon>
        <taxon>Archamoebae</taxon>
        <taxon>Mastigamoebida</taxon>
        <taxon>Entamoebidae</taxon>
        <taxon>Entamoeba</taxon>
    </lineage>
</organism>
<feature type="region of interest" description="Disordered" evidence="3">
    <location>
        <begin position="203"/>
        <end position="258"/>
    </location>
</feature>
<evidence type="ECO:0000256" key="4">
    <source>
        <dbReference type="SAM" id="SignalP"/>
    </source>
</evidence>
<dbReference type="GO" id="GO:0003723">
    <property type="term" value="F:RNA binding"/>
    <property type="evidence" value="ECO:0007669"/>
    <property type="project" value="InterPro"/>
</dbReference>
<dbReference type="VEuPathDB" id="AmoebaDB:EIN_507360"/>
<evidence type="ECO:0000256" key="2">
    <source>
        <dbReference type="RuleBase" id="RU004328"/>
    </source>
</evidence>
<dbReference type="Pfam" id="PF00445">
    <property type="entry name" value="Ribonuclease_T2"/>
    <property type="match status" value="1"/>
</dbReference>
<feature type="compositionally biased region" description="Low complexity" evidence="3">
    <location>
        <begin position="160"/>
        <end position="188"/>
    </location>
</feature>
<dbReference type="PANTHER" id="PTHR11240">
    <property type="entry name" value="RIBONUCLEASE T2"/>
    <property type="match status" value="1"/>
</dbReference>
<dbReference type="InterPro" id="IPR001568">
    <property type="entry name" value="RNase_T2-like"/>
</dbReference>
<evidence type="ECO:0000313" key="5">
    <source>
        <dbReference type="EMBL" id="ELP92845.1"/>
    </source>
</evidence>
<accession>A0A0A1UCG3</accession>
<dbReference type="AlphaFoldDB" id="A0A0A1UCG3"/>
<dbReference type="OrthoDB" id="435754at2759"/>
<dbReference type="GO" id="GO:0005576">
    <property type="term" value="C:extracellular region"/>
    <property type="evidence" value="ECO:0007669"/>
    <property type="project" value="TreeGrafter"/>
</dbReference>
<dbReference type="KEGG" id="eiv:EIN_507360"/>
<gene>
    <name evidence="5" type="ORF">EIN_507360</name>
</gene>
<keyword evidence="4" id="KW-0732">Signal</keyword>
<dbReference type="RefSeq" id="XP_004259616.1">
    <property type="nucleotide sequence ID" value="XM_004259568.1"/>
</dbReference>
<dbReference type="Proteomes" id="UP000014680">
    <property type="component" value="Unassembled WGS sequence"/>
</dbReference>
<evidence type="ECO:0000256" key="3">
    <source>
        <dbReference type="SAM" id="MobiDB-lite"/>
    </source>
</evidence>
<dbReference type="GO" id="GO:0006401">
    <property type="term" value="P:RNA catabolic process"/>
    <property type="evidence" value="ECO:0007669"/>
    <property type="project" value="TreeGrafter"/>
</dbReference>
<dbReference type="PANTHER" id="PTHR11240:SF22">
    <property type="entry name" value="RIBONUCLEASE T2"/>
    <property type="match status" value="1"/>
</dbReference>
<comment type="similarity">
    <text evidence="1 2">Belongs to the RNase T2 family.</text>
</comment>
<name>A0A0A1UCG3_ENTIV</name>
<dbReference type="SUPFAM" id="SSF55895">
    <property type="entry name" value="Ribonuclease Rh-like"/>
    <property type="match status" value="1"/>
</dbReference>
<feature type="compositionally biased region" description="Low complexity" evidence="3">
    <location>
        <begin position="203"/>
        <end position="218"/>
    </location>
</feature>
<reference evidence="5 6" key="1">
    <citation type="submission" date="2012-10" db="EMBL/GenBank/DDBJ databases">
        <authorList>
            <person name="Zafar N."/>
            <person name="Inman J."/>
            <person name="Hall N."/>
            <person name="Lorenzi H."/>
            <person name="Caler E."/>
        </authorList>
    </citation>
    <scope>NUCLEOTIDE SEQUENCE [LARGE SCALE GENOMIC DNA]</scope>
    <source>
        <strain evidence="5 6">IP1</strain>
    </source>
</reference>
<feature type="compositionally biased region" description="Polar residues" evidence="3">
    <location>
        <begin position="148"/>
        <end position="159"/>
    </location>
</feature>
<feature type="region of interest" description="Disordered" evidence="3">
    <location>
        <begin position="148"/>
        <end position="188"/>
    </location>
</feature>
<feature type="signal peptide" evidence="4">
    <location>
        <begin position="1"/>
        <end position="20"/>
    </location>
</feature>
<sequence length="525" mass="62980">MELGIIIHMIIFLVISIVLGQPDKHKEESSRTPPQYPAYGHTQQTYQQHQQQFPYFQSQGHPSGLIQQQQQQVPHQYYQQYYNPNQQQQQYYYYYPGVHGQLYPQQQQQQQQQQQIYQQPYRPFYQRQQPTHNLGQQYPTHQQHFVPQQHFESTSHTNVQPSHQQQTYYQQHSQQQFYQQQYPQQQQQINPQQFPLIPQQQPIVPHQPQQQIQPPQQQVVRPKTTQRETPKQQPQQKIVQKAPKQEDPQTKSKRHPHIKSEPGVFTLIPVPPEIIQIKALLDKLDSFQMCREYKKLAPHEYMVYAEYWFGEKCENEECTFPKTTEEIKERFYIHGFWPHYHRNKNLYCCINWYGPDNFDTLLLMEKDLLKEVRNKWMSTTACRFATYQYDKHGSCTFSVYKGVKGPLDYVKTTLLLHERSDYWKILQESYLHVETNKMYKLEDITKVIKNHFGVQPSIVCKNQISVFEIKICYDINTNPNDPKAIPCGDKVYNYDKLRCDEKVMFKPLPLKLTNRETISRNECPF</sequence>
<dbReference type="EMBL" id="KB206320">
    <property type="protein sequence ID" value="ELP92845.1"/>
    <property type="molecule type" value="Genomic_DNA"/>
</dbReference>